<dbReference type="AlphaFoldDB" id="A0A143BNM1"/>
<sequence length="179" mass="19829">MSIIRLGVLGGLVALVATSILLYPQLPDMIPRSIDANGRAGGMIARSPFSWGFPIAICISVALVVEVIRAKLPTRPDLFNFPGKEQLLRLPAEYHGEVVSQMQLFMDITNAQMLVVFALVQWMLWRGAHGQRSEALTIALLVLPVLLLVGMGLLLSRLQEAVDRAQRRYDSRRNPLNTD</sequence>
<dbReference type="Proteomes" id="UP000076404">
    <property type="component" value="Chromosome"/>
</dbReference>
<proteinExistence type="predicted"/>
<organism evidence="2 3">
    <name type="scientific">Gemmatimonas phototrophica</name>
    <dbReference type="NCBI Taxonomy" id="1379270"/>
    <lineage>
        <taxon>Bacteria</taxon>
        <taxon>Pseudomonadati</taxon>
        <taxon>Gemmatimonadota</taxon>
        <taxon>Gemmatimonadia</taxon>
        <taxon>Gemmatimonadales</taxon>
        <taxon>Gemmatimonadaceae</taxon>
        <taxon>Gemmatimonas</taxon>
    </lineage>
</organism>
<name>A0A143BNM1_9BACT</name>
<evidence type="ECO:0000256" key="1">
    <source>
        <dbReference type="SAM" id="Phobius"/>
    </source>
</evidence>
<protein>
    <recommendedName>
        <fullName evidence="4">DUF1648 domain-containing protein</fullName>
    </recommendedName>
</protein>
<feature type="transmembrane region" description="Helical" evidence="1">
    <location>
        <begin position="104"/>
        <end position="124"/>
    </location>
</feature>
<keyword evidence="1" id="KW-0472">Membrane</keyword>
<feature type="transmembrane region" description="Helical" evidence="1">
    <location>
        <begin position="49"/>
        <end position="68"/>
    </location>
</feature>
<keyword evidence="1" id="KW-1133">Transmembrane helix</keyword>
<reference evidence="2 3" key="2">
    <citation type="journal article" date="2016" name="Environ. Microbiol. Rep.">
        <title>Metagenomic evidence for the presence of phototrophic Gemmatimonadetes bacteria in diverse environments.</title>
        <authorList>
            <person name="Zeng Y."/>
            <person name="Baumbach J."/>
            <person name="Barbosa E.G."/>
            <person name="Azevedo V."/>
            <person name="Zhang C."/>
            <person name="Koblizek M."/>
        </authorList>
    </citation>
    <scope>NUCLEOTIDE SEQUENCE [LARGE SCALE GENOMIC DNA]</scope>
    <source>
        <strain evidence="2 3">AP64</strain>
    </source>
</reference>
<feature type="transmembrane region" description="Helical" evidence="1">
    <location>
        <begin position="136"/>
        <end position="158"/>
    </location>
</feature>
<evidence type="ECO:0000313" key="2">
    <source>
        <dbReference type="EMBL" id="AMW06061.1"/>
    </source>
</evidence>
<evidence type="ECO:0008006" key="4">
    <source>
        <dbReference type="Google" id="ProtNLM"/>
    </source>
</evidence>
<dbReference type="KEGG" id="gph:GEMMAAP_17255"/>
<gene>
    <name evidence="2" type="ORF">GEMMAAP_17255</name>
</gene>
<evidence type="ECO:0000313" key="3">
    <source>
        <dbReference type="Proteomes" id="UP000076404"/>
    </source>
</evidence>
<keyword evidence="1" id="KW-0812">Transmembrane</keyword>
<accession>A0A143BNM1</accession>
<keyword evidence="3" id="KW-1185">Reference proteome</keyword>
<reference evidence="2 3" key="1">
    <citation type="journal article" date="2014" name="Proc. Natl. Acad. Sci. U.S.A.">
        <title>Functional type 2 photosynthetic reaction centers found in the rare bacterial phylum Gemmatimonadetes.</title>
        <authorList>
            <person name="Zeng Y."/>
            <person name="Feng F."/>
            <person name="Medova H."/>
            <person name="Dean J."/>
            <person name="Koblizek M."/>
        </authorList>
    </citation>
    <scope>NUCLEOTIDE SEQUENCE [LARGE SCALE GENOMIC DNA]</scope>
    <source>
        <strain evidence="2 3">AP64</strain>
    </source>
</reference>
<dbReference type="RefSeq" id="WP_026848206.1">
    <property type="nucleotide sequence ID" value="NZ_CP011454.1"/>
</dbReference>
<dbReference type="EMBL" id="CP011454">
    <property type="protein sequence ID" value="AMW06061.1"/>
    <property type="molecule type" value="Genomic_DNA"/>
</dbReference>